<name>A0ABT6CJS7_9SPHN</name>
<dbReference type="PROSITE" id="PS51819">
    <property type="entry name" value="VOC"/>
    <property type="match status" value="1"/>
</dbReference>
<dbReference type="Pfam" id="PF00903">
    <property type="entry name" value="Glyoxalase"/>
    <property type="match status" value="2"/>
</dbReference>
<dbReference type="PANTHER" id="PTHR33993">
    <property type="entry name" value="GLYOXALASE-RELATED"/>
    <property type="match status" value="1"/>
</dbReference>
<dbReference type="SUPFAM" id="SSF54593">
    <property type="entry name" value="Glyoxalase/Bleomycin resistance protein/Dihydroxybiphenyl dioxygenase"/>
    <property type="match status" value="2"/>
</dbReference>
<dbReference type="EMBL" id="JAROCY010000012">
    <property type="protein sequence ID" value="MDF8334180.1"/>
    <property type="molecule type" value="Genomic_DNA"/>
</dbReference>
<dbReference type="InterPro" id="IPR004360">
    <property type="entry name" value="Glyas_Fos-R_dOase_dom"/>
</dbReference>
<keyword evidence="3" id="KW-1185">Reference proteome</keyword>
<dbReference type="RefSeq" id="WP_277278608.1">
    <property type="nucleotide sequence ID" value="NZ_JAROCY010000012.1"/>
</dbReference>
<feature type="domain" description="VOC" evidence="1">
    <location>
        <begin position="6"/>
        <end position="124"/>
    </location>
</feature>
<dbReference type="PANTHER" id="PTHR33993:SF14">
    <property type="entry name" value="GB|AAF24581.1"/>
    <property type="match status" value="1"/>
</dbReference>
<proteinExistence type="predicted"/>
<dbReference type="InterPro" id="IPR037523">
    <property type="entry name" value="VOC_core"/>
</dbReference>
<dbReference type="InterPro" id="IPR029068">
    <property type="entry name" value="Glyas_Bleomycin-R_OHBP_Dase"/>
</dbReference>
<dbReference type="Proteomes" id="UP001222770">
    <property type="component" value="Unassembled WGS sequence"/>
</dbReference>
<reference evidence="2 3" key="1">
    <citation type="submission" date="2023-03" db="EMBL/GenBank/DDBJ databases">
        <title>Novosphingobium cyanobacteriorum sp. nov., isolated from a eutrophic reservoir during the Microcystis bloom period.</title>
        <authorList>
            <person name="Kang M."/>
            <person name="Le V."/>
            <person name="Ko S.-R."/>
            <person name="Lee S.-A."/>
            <person name="Ahn C.-Y."/>
        </authorList>
    </citation>
    <scope>NUCLEOTIDE SEQUENCE [LARGE SCALE GENOMIC DNA]</scope>
    <source>
        <strain evidence="2 3">HBC54</strain>
    </source>
</reference>
<dbReference type="Gene3D" id="3.10.180.10">
    <property type="entry name" value="2,3-Dihydroxybiphenyl 1,2-Dioxygenase, domain 1"/>
    <property type="match status" value="2"/>
</dbReference>
<accession>A0ABT6CJS7</accession>
<evidence type="ECO:0000259" key="1">
    <source>
        <dbReference type="PROSITE" id="PS51819"/>
    </source>
</evidence>
<sequence>MSRQVPFVWYELMTTDPDAAAAFYGAVIGWRFSGRDPNSAMDYRHITRSDGGGQGGVLPLTADVQAQGARPAWVPYLAVDDIDAALAALQADGARVLMGRMDIPEGSFAMVTDPQGAPFYVMKPVPPAASPDAQSHVFRRDGVQHARWNELSTSDPAGAKAFYAKHFGFAFNSAMPMGELGEYAFMDFDGQGVGAVMPLMDPARRPAWLTYFGVSSAVAAKAAIEAAGGMVMHGPHEVPGGEWIVVAADPQGAVFGVVGPKGE</sequence>
<protein>
    <submittedName>
        <fullName evidence="2">VOC family protein</fullName>
    </submittedName>
</protein>
<dbReference type="CDD" id="cd07247">
    <property type="entry name" value="SgaA_N_like"/>
    <property type="match status" value="1"/>
</dbReference>
<evidence type="ECO:0000313" key="3">
    <source>
        <dbReference type="Proteomes" id="UP001222770"/>
    </source>
</evidence>
<evidence type="ECO:0000313" key="2">
    <source>
        <dbReference type="EMBL" id="MDF8334180.1"/>
    </source>
</evidence>
<gene>
    <name evidence="2" type="ORF">POM99_13275</name>
</gene>
<organism evidence="2 3">
    <name type="scientific">Novosphingobium cyanobacteriorum</name>
    <dbReference type="NCBI Taxonomy" id="3024215"/>
    <lineage>
        <taxon>Bacteria</taxon>
        <taxon>Pseudomonadati</taxon>
        <taxon>Pseudomonadota</taxon>
        <taxon>Alphaproteobacteria</taxon>
        <taxon>Sphingomonadales</taxon>
        <taxon>Sphingomonadaceae</taxon>
        <taxon>Novosphingobium</taxon>
    </lineage>
</organism>
<dbReference type="InterPro" id="IPR052164">
    <property type="entry name" value="Anthracycline_SecMetBiosynth"/>
</dbReference>
<comment type="caution">
    <text evidence="2">The sequence shown here is derived from an EMBL/GenBank/DDBJ whole genome shotgun (WGS) entry which is preliminary data.</text>
</comment>